<evidence type="ECO:0000313" key="3">
    <source>
        <dbReference type="Proteomes" id="UP000009192"/>
    </source>
</evidence>
<dbReference type="Proteomes" id="UP000009192">
    <property type="component" value="Unassembled WGS sequence"/>
</dbReference>
<feature type="signal peptide" evidence="1">
    <location>
        <begin position="1"/>
        <end position="17"/>
    </location>
</feature>
<dbReference type="OrthoDB" id="7872662at2759"/>
<evidence type="ECO:0008006" key="4">
    <source>
        <dbReference type="Google" id="ProtNLM"/>
    </source>
</evidence>
<evidence type="ECO:0000256" key="1">
    <source>
        <dbReference type="SAM" id="SignalP"/>
    </source>
</evidence>
<gene>
    <name evidence="2" type="primary">Dmoj\GI26733</name>
    <name evidence="2" type="ORF">Dmoj_GI26733</name>
</gene>
<feature type="chain" id="PRO_5006388117" description="Chitin-binding type-2 domain-containing protein" evidence="1">
    <location>
        <begin position="18"/>
        <end position="144"/>
    </location>
</feature>
<protein>
    <recommendedName>
        <fullName evidence="4">Chitin-binding type-2 domain-containing protein</fullName>
    </recommendedName>
</protein>
<dbReference type="KEGG" id="dmo:Dmoj_GI26733"/>
<keyword evidence="1" id="KW-0732">Signal</keyword>
<reference evidence="2 3" key="1">
    <citation type="journal article" date="2007" name="Nature">
        <title>Evolution of genes and genomes on the Drosophila phylogeny.</title>
        <authorList>
            <consortium name="Drosophila 12 Genomes Consortium"/>
            <person name="Clark A.G."/>
            <person name="Eisen M.B."/>
            <person name="Smith D.R."/>
            <person name="Bergman C.M."/>
            <person name="Oliver B."/>
            <person name="Markow T.A."/>
            <person name="Kaufman T.C."/>
            <person name="Kellis M."/>
            <person name="Gelbart W."/>
            <person name="Iyer V.N."/>
            <person name="Pollard D.A."/>
            <person name="Sackton T.B."/>
            <person name="Larracuente A.M."/>
            <person name="Singh N.D."/>
            <person name="Abad J.P."/>
            <person name="Abt D.N."/>
            <person name="Adryan B."/>
            <person name="Aguade M."/>
            <person name="Akashi H."/>
            <person name="Anderson W.W."/>
            <person name="Aquadro C.F."/>
            <person name="Ardell D.H."/>
            <person name="Arguello R."/>
            <person name="Artieri C.G."/>
            <person name="Barbash D.A."/>
            <person name="Barker D."/>
            <person name="Barsanti P."/>
            <person name="Batterham P."/>
            <person name="Batzoglou S."/>
            <person name="Begun D."/>
            <person name="Bhutkar A."/>
            <person name="Blanco E."/>
            <person name="Bosak S.A."/>
            <person name="Bradley R.K."/>
            <person name="Brand A.D."/>
            <person name="Brent M.R."/>
            <person name="Brooks A.N."/>
            <person name="Brown R.H."/>
            <person name="Butlin R.K."/>
            <person name="Caggese C."/>
            <person name="Calvi B.R."/>
            <person name="Bernardo de Carvalho A."/>
            <person name="Caspi A."/>
            <person name="Castrezana S."/>
            <person name="Celniker S.E."/>
            <person name="Chang J.L."/>
            <person name="Chapple C."/>
            <person name="Chatterji S."/>
            <person name="Chinwalla A."/>
            <person name="Civetta A."/>
            <person name="Clifton S.W."/>
            <person name="Comeron J.M."/>
            <person name="Costello J.C."/>
            <person name="Coyne J.A."/>
            <person name="Daub J."/>
            <person name="David R.G."/>
            <person name="Delcher A.L."/>
            <person name="Delehaunty K."/>
            <person name="Do C.B."/>
            <person name="Ebling H."/>
            <person name="Edwards K."/>
            <person name="Eickbush T."/>
            <person name="Evans J.D."/>
            <person name="Filipski A."/>
            <person name="Findeiss S."/>
            <person name="Freyhult E."/>
            <person name="Fulton L."/>
            <person name="Fulton R."/>
            <person name="Garcia A.C."/>
            <person name="Gardiner A."/>
            <person name="Garfield D.A."/>
            <person name="Garvin B.E."/>
            <person name="Gibson G."/>
            <person name="Gilbert D."/>
            <person name="Gnerre S."/>
            <person name="Godfrey J."/>
            <person name="Good R."/>
            <person name="Gotea V."/>
            <person name="Gravely B."/>
            <person name="Greenberg A.J."/>
            <person name="Griffiths-Jones S."/>
            <person name="Gross S."/>
            <person name="Guigo R."/>
            <person name="Gustafson E.A."/>
            <person name="Haerty W."/>
            <person name="Hahn M.W."/>
            <person name="Halligan D.L."/>
            <person name="Halpern A.L."/>
            <person name="Halter G.M."/>
            <person name="Han M.V."/>
            <person name="Heger A."/>
            <person name="Hillier L."/>
            <person name="Hinrichs A.S."/>
            <person name="Holmes I."/>
            <person name="Hoskins R.A."/>
            <person name="Hubisz M.J."/>
            <person name="Hultmark D."/>
            <person name="Huntley M.A."/>
            <person name="Jaffe D.B."/>
            <person name="Jagadeeshan S."/>
            <person name="Jeck W.R."/>
            <person name="Johnson J."/>
            <person name="Jones C.D."/>
            <person name="Jordan W.C."/>
            <person name="Karpen G.H."/>
            <person name="Kataoka E."/>
            <person name="Keightley P.D."/>
            <person name="Kheradpour P."/>
            <person name="Kirkness E.F."/>
            <person name="Koerich L.B."/>
            <person name="Kristiansen K."/>
            <person name="Kudrna D."/>
            <person name="Kulathinal R.J."/>
            <person name="Kumar S."/>
            <person name="Kwok R."/>
            <person name="Lander E."/>
            <person name="Langley C.H."/>
            <person name="Lapoint R."/>
            <person name="Lazzaro B.P."/>
            <person name="Lee S.J."/>
            <person name="Levesque L."/>
            <person name="Li R."/>
            <person name="Lin C.F."/>
            <person name="Lin M.F."/>
            <person name="Lindblad-Toh K."/>
            <person name="Llopart A."/>
            <person name="Long M."/>
            <person name="Low L."/>
            <person name="Lozovsky E."/>
            <person name="Lu J."/>
            <person name="Luo M."/>
            <person name="Machado C.A."/>
            <person name="Makalowski W."/>
            <person name="Marzo M."/>
            <person name="Matsuda M."/>
            <person name="Matzkin L."/>
            <person name="McAllister B."/>
            <person name="McBride C.S."/>
            <person name="McKernan B."/>
            <person name="McKernan K."/>
            <person name="Mendez-Lago M."/>
            <person name="Minx P."/>
            <person name="Mollenhauer M.U."/>
            <person name="Montooth K."/>
            <person name="Mount S.M."/>
            <person name="Mu X."/>
            <person name="Myers E."/>
            <person name="Negre B."/>
            <person name="Newfeld S."/>
            <person name="Nielsen R."/>
            <person name="Noor M.A."/>
            <person name="O'Grady P."/>
            <person name="Pachter L."/>
            <person name="Papaceit M."/>
            <person name="Parisi M.J."/>
            <person name="Parisi M."/>
            <person name="Parts L."/>
            <person name="Pedersen J.S."/>
            <person name="Pesole G."/>
            <person name="Phillippy A.M."/>
            <person name="Ponting C.P."/>
            <person name="Pop M."/>
            <person name="Porcelli D."/>
            <person name="Powell J.R."/>
            <person name="Prohaska S."/>
            <person name="Pruitt K."/>
            <person name="Puig M."/>
            <person name="Quesneville H."/>
            <person name="Ram K.R."/>
            <person name="Rand D."/>
            <person name="Rasmussen M.D."/>
            <person name="Reed L.K."/>
            <person name="Reenan R."/>
            <person name="Reily A."/>
            <person name="Remington K.A."/>
            <person name="Rieger T.T."/>
            <person name="Ritchie M.G."/>
            <person name="Robin C."/>
            <person name="Rogers Y.H."/>
            <person name="Rohde C."/>
            <person name="Rozas J."/>
            <person name="Rubenfield M.J."/>
            <person name="Ruiz A."/>
            <person name="Russo S."/>
            <person name="Salzberg S.L."/>
            <person name="Sanchez-Gracia A."/>
            <person name="Saranga D.J."/>
            <person name="Sato H."/>
            <person name="Schaeffer S.W."/>
            <person name="Schatz M.C."/>
            <person name="Schlenke T."/>
            <person name="Schwartz R."/>
            <person name="Segarra C."/>
            <person name="Singh R.S."/>
            <person name="Sirot L."/>
            <person name="Sirota M."/>
            <person name="Sisneros N.B."/>
            <person name="Smith C.D."/>
            <person name="Smith T.F."/>
            <person name="Spieth J."/>
            <person name="Stage D.E."/>
            <person name="Stark A."/>
            <person name="Stephan W."/>
            <person name="Strausberg R.L."/>
            <person name="Strempel S."/>
            <person name="Sturgill D."/>
            <person name="Sutton G."/>
            <person name="Sutton G.G."/>
            <person name="Tao W."/>
            <person name="Teichmann S."/>
            <person name="Tobari Y.N."/>
            <person name="Tomimura Y."/>
            <person name="Tsolas J.M."/>
            <person name="Valente V.L."/>
            <person name="Venter E."/>
            <person name="Venter J.C."/>
            <person name="Vicario S."/>
            <person name="Vieira F.G."/>
            <person name="Vilella A.J."/>
            <person name="Villasante A."/>
            <person name="Walenz B."/>
            <person name="Wang J."/>
            <person name="Wasserman M."/>
            <person name="Watts T."/>
            <person name="Wilson D."/>
            <person name="Wilson R.K."/>
            <person name="Wing R.A."/>
            <person name="Wolfner M.F."/>
            <person name="Wong A."/>
            <person name="Wong G.K."/>
            <person name="Wu C.I."/>
            <person name="Wu G."/>
            <person name="Yamamoto D."/>
            <person name="Yang H.P."/>
            <person name="Yang S.P."/>
            <person name="Yorke J.A."/>
            <person name="Yoshida K."/>
            <person name="Zdobnov E."/>
            <person name="Zhang P."/>
            <person name="Zhang Y."/>
            <person name="Zimin A.V."/>
            <person name="Baldwin J."/>
            <person name="Abdouelleil A."/>
            <person name="Abdulkadir J."/>
            <person name="Abebe A."/>
            <person name="Abera B."/>
            <person name="Abreu J."/>
            <person name="Acer S.C."/>
            <person name="Aftuck L."/>
            <person name="Alexander A."/>
            <person name="An P."/>
            <person name="Anderson E."/>
            <person name="Anderson S."/>
            <person name="Arachi H."/>
            <person name="Azer M."/>
            <person name="Bachantsang P."/>
            <person name="Barry A."/>
            <person name="Bayul T."/>
            <person name="Berlin A."/>
            <person name="Bessette D."/>
            <person name="Bloom T."/>
            <person name="Blye J."/>
            <person name="Boguslavskiy L."/>
            <person name="Bonnet C."/>
            <person name="Boukhgalter B."/>
            <person name="Bourzgui I."/>
            <person name="Brown A."/>
            <person name="Cahill P."/>
            <person name="Channer S."/>
            <person name="Cheshatsang Y."/>
            <person name="Chuda L."/>
            <person name="Citroen M."/>
            <person name="Collymore A."/>
            <person name="Cooke P."/>
            <person name="Costello M."/>
            <person name="D'Aco K."/>
            <person name="Daza R."/>
            <person name="De Haan G."/>
            <person name="DeGray S."/>
            <person name="DeMaso C."/>
            <person name="Dhargay N."/>
            <person name="Dooley K."/>
            <person name="Dooley E."/>
            <person name="Doricent M."/>
            <person name="Dorje P."/>
            <person name="Dorjee K."/>
            <person name="Dupes A."/>
            <person name="Elong R."/>
            <person name="Falk J."/>
            <person name="Farina A."/>
            <person name="Faro S."/>
            <person name="Ferguson D."/>
            <person name="Fisher S."/>
            <person name="Foley C.D."/>
            <person name="Franke A."/>
            <person name="Friedrich D."/>
            <person name="Gadbois L."/>
            <person name="Gearin G."/>
            <person name="Gearin C.R."/>
            <person name="Giannoukos G."/>
            <person name="Goode T."/>
            <person name="Graham J."/>
            <person name="Grandbois E."/>
            <person name="Grewal S."/>
            <person name="Gyaltsen K."/>
            <person name="Hafez N."/>
            <person name="Hagos B."/>
            <person name="Hall J."/>
            <person name="Henson C."/>
            <person name="Hollinger A."/>
            <person name="Honan T."/>
            <person name="Huard M.D."/>
            <person name="Hughes L."/>
            <person name="Hurhula B."/>
            <person name="Husby M.E."/>
            <person name="Kamat A."/>
            <person name="Kanga B."/>
            <person name="Kashin S."/>
            <person name="Khazanovich D."/>
            <person name="Kisner P."/>
            <person name="Lance K."/>
            <person name="Lara M."/>
            <person name="Lee W."/>
            <person name="Lennon N."/>
            <person name="Letendre F."/>
            <person name="LeVine R."/>
            <person name="Lipovsky A."/>
            <person name="Liu X."/>
            <person name="Liu J."/>
            <person name="Liu S."/>
            <person name="Lokyitsang T."/>
            <person name="Lokyitsang Y."/>
            <person name="Lubonja R."/>
            <person name="Lui A."/>
            <person name="MacDonald P."/>
            <person name="Magnisalis V."/>
            <person name="Maru K."/>
            <person name="Matthews C."/>
            <person name="McCusker W."/>
            <person name="McDonough S."/>
            <person name="Mehta T."/>
            <person name="Meldrim J."/>
            <person name="Meneus L."/>
            <person name="Mihai O."/>
            <person name="Mihalev A."/>
            <person name="Mihova T."/>
            <person name="Mittelman R."/>
            <person name="Mlenga V."/>
            <person name="Montmayeur A."/>
            <person name="Mulrain L."/>
            <person name="Navidi A."/>
            <person name="Naylor J."/>
            <person name="Negash T."/>
            <person name="Nguyen T."/>
            <person name="Nguyen N."/>
            <person name="Nicol R."/>
            <person name="Norbu C."/>
            <person name="Norbu N."/>
            <person name="Novod N."/>
            <person name="O'Neill B."/>
            <person name="Osman S."/>
            <person name="Markiewicz E."/>
            <person name="Oyono O.L."/>
            <person name="Patti C."/>
            <person name="Phunkhang P."/>
            <person name="Pierre F."/>
            <person name="Priest M."/>
            <person name="Raghuraman S."/>
            <person name="Rege F."/>
            <person name="Reyes R."/>
            <person name="Rise C."/>
            <person name="Rogov P."/>
            <person name="Ross K."/>
            <person name="Ryan E."/>
            <person name="Settipalli S."/>
            <person name="Shea T."/>
            <person name="Sherpa N."/>
            <person name="Shi L."/>
            <person name="Shih D."/>
            <person name="Sparrow T."/>
            <person name="Spaulding J."/>
            <person name="Stalker J."/>
            <person name="Stange-Thomann N."/>
            <person name="Stavropoulos S."/>
            <person name="Stone C."/>
            <person name="Strader C."/>
            <person name="Tesfaye S."/>
            <person name="Thomson T."/>
            <person name="Thoulutsang Y."/>
            <person name="Thoulutsang D."/>
            <person name="Topham K."/>
            <person name="Topping I."/>
            <person name="Tsamla T."/>
            <person name="Vassiliev H."/>
            <person name="Vo A."/>
            <person name="Wangchuk T."/>
            <person name="Wangdi T."/>
            <person name="Weiand M."/>
            <person name="Wilkinson J."/>
            <person name="Wilson A."/>
            <person name="Yadav S."/>
            <person name="Young G."/>
            <person name="Yu Q."/>
            <person name="Zembek L."/>
            <person name="Zhong D."/>
            <person name="Zimmer A."/>
            <person name="Zwirko Z."/>
            <person name="Jaffe D.B."/>
            <person name="Alvarez P."/>
            <person name="Brockman W."/>
            <person name="Butler J."/>
            <person name="Chin C."/>
            <person name="Gnerre S."/>
            <person name="Grabherr M."/>
            <person name="Kleber M."/>
            <person name="Mauceli E."/>
            <person name="MacCallum I."/>
        </authorList>
    </citation>
    <scope>NUCLEOTIDE SEQUENCE [LARGE SCALE GENOMIC DNA]</scope>
    <source>
        <strain evidence="3">Tucson 15081-1352.22</strain>
    </source>
</reference>
<organism evidence="2 3">
    <name type="scientific">Drosophila mojavensis</name>
    <name type="common">Fruit fly</name>
    <dbReference type="NCBI Taxonomy" id="7230"/>
    <lineage>
        <taxon>Eukaryota</taxon>
        <taxon>Metazoa</taxon>
        <taxon>Ecdysozoa</taxon>
        <taxon>Arthropoda</taxon>
        <taxon>Hexapoda</taxon>
        <taxon>Insecta</taxon>
        <taxon>Pterygota</taxon>
        <taxon>Neoptera</taxon>
        <taxon>Endopterygota</taxon>
        <taxon>Diptera</taxon>
        <taxon>Brachycera</taxon>
        <taxon>Muscomorpha</taxon>
        <taxon>Ephydroidea</taxon>
        <taxon>Drosophilidae</taxon>
        <taxon>Drosophila</taxon>
    </lineage>
</organism>
<accession>A0A0Q9XPB8</accession>
<proteinExistence type="predicted"/>
<dbReference type="AlphaFoldDB" id="A0A0Q9XPB8"/>
<name>A0A0Q9XPB8_DROMO</name>
<dbReference type="EMBL" id="CH933809">
    <property type="protein sequence ID" value="KRG06305.1"/>
    <property type="molecule type" value="Genomic_DNA"/>
</dbReference>
<sequence>MWLRILISLILVQYLNAECDVCQTNRAACHSQNTYSICINGEASKKVITCPTNYVCTGGKYICYPESHNDPICKPVVDLNAYCNAIGKATSYENKDDPTCKSFIYCYENGSTGQLLGRIYQCSNPNKPYFNGVECDAVKPDSCT</sequence>
<evidence type="ECO:0000313" key="2">
    <source>
        <dbReference type="EMBL" id="KRG06305.1"/>
    </source>
</evidence>
<dbReference type="InParanoid" id="A0A0Q9XPB8"/>
<keyword evidence="3" id="KW-1185">Reference proteome</keyword>